<dbReference type="PROSITE" id="PS51257">
    <property type="entry name" value="PROKAR_LIPOPROTEIN"/>
    <property type="match status" value="1"/>
</dbReference>
<reference evidence="10" key="1">
    <citation type="submission" date="2021-01" db="EMBL/GenBank/DDBJ databases">
        <authorList>
            <person name="Corre E."/>
            <person name="Pelletier E."/>
            <person name="Niang G."/>
            <person name="Scheremetjew M."/>
            <person name="Finn R."/>
            <person name="Kale V."/>
            <person name="Holt S."/>
            <person name="Cochrane G."/>
            <person name="Meng A."/>
            <person name="Brown T."/>
            <person name="Cohen L."/>
        </authorList>
    </citation>
    <scope>NUCLEOTIDE SEQUENCE</scope>
    <source>
        <strain evidence="10">CCMP622</strain>
    </source>
</reference>
<dbReference type="EC" id="1.3.3.3" evidence="4"/>
<dbReference type="GO" id="GO:0006782">
    <property type="term" value="P:protoporphyrinogen IX biosynthetic process"/>
    <property type="evidence" value="ECO:0007669"/>
    <property type="project" value="UniProtKB-UniPathway"/>
</dbReference>
<dbReference type="EMBL" id="HBHP01036823">
    <property type="protein sequence ID" value="CAD9778611.1"/>
    <property type="molecule type" value="Transcribed_RNA"/>
</dbReference>
<feature type="region of interest" description="Disordered" evidence="8">
    <location>
        <begin position="52"/>
        <end position="75"/>
    </location>
</feature>
<accession>A0A7S2U5M9</accession>
<keyword evidence="6" id="KW-0350">Heme biosynthesis</keyword>
<dbReference type="AlphaFoldDB" id="A0A7S2U5M9"/>
<dbReference type="FunFam" id="3.40.1500.10:FF:000002">
    <property type="entry name" value="oxygen-dependent coproporphyrinogen-III oxidase, mitochondrial"/>
    <property type="match status" value="1"/>
</dbReference>
<evidence type="ECO:0000256" key="5">
    <source>
        <dbReference type="ARBA" id="ARBA00023002"/>
    </source>
</evidence>
<dbReference type="PROSITE" id="PS01021">
    <property type="entry name" value="COPROGEN_OXIDASE"/>
    <property type="match status" value="1"/>
</dbReference>
<dbReference type="SUPFAM" id="SSF102886">
    <property type="entry name" value="Coproporphyrinogen III oxidase"/>
    <property type="match status" value="1"/>
</dbReference>
<protein>
    <recommendedName>
        <fullName evidence="4">coproporphyrinogen oxidase</fullName>
        <ecNumber evidence="4">1.3.3.3</ecNumber>
    </recommendedName>
</protein>
<feature type="signal peptide" evidence="9">
    <location>
        <begin position="1"/>
        <end position="27"/>
    </location>
</feature>
<dbReference type="PANTHER" id="PTHR10755:SF0">
    <property type="entry name" value="OXYGEN-DEPENDENT COPROPORPHYRINOGEN-III OXIDASE, MITOCHONDRIAL"/>
    <property type="match status" value="1"/>
</dbReference>
<keyword evidence="5" id="KW-0560">Oxidoreductase</keyword>
<organism evidence="10">
    <name type="scientific">Lotharella oceanica</name>
    <dbReference type="NCBI Taxonomy" id="641309"/>
    <lineage>
        <taxon>Eukaryota</taxon>
        <taxon>Sar</taxon>
        <taxon>Rhizaria</taxon>
        <taxon>Cercozoa</taxon>
        <taxon>Chlorarachniophyceae</taxon>
        <taxon>Lotharella</taxon>
    </lineage>
</organism>
<feature type="compositionally biased region" description="Low complexity" evidence="8">
    <location>
        <begin position="60"/>
        <end position="75"/>
    </location>
</feature>
<dbReference type="InterPro" id="IPR018375">
    <property type="entry name" value="Coprogen_oxidase_CS"/>
</dbReference>
<feature type="chain" id="PRO_5030631987" description="coproporphyrinogen oxidase" evidence="9">
    <location>
        <begin position="28"/>
        <end position="426"/>
    </location>
</feature>
<name>A0A7S2U5M9_9EUKA</name>
<dbReference type="NCBIfam" id="NF003727">
    <property type="entry name" value="PRK05330.1"/>
    <property type="match status" value="1"/>
</dbReference>
<dbReference type="PANTHER" id="PTHR10755">
    <property type="entry name" value="COPROPORPHYRINOGEN III OXIDASE, MITOCHONDRIAL"/>
    <property type="match status" value="1"/>
</dbReference>
<dbReference type="PRINTS" id="PR00073">
    <property type="entry name" value="COPRGNOXDASE"/>
</dbReference>
<dbReference type="Gene3D" id="3.40.1500.10">
    <property type="entry name" value="Coproporphyrinogen III oxidase, aerobic"/>
    <property type="match status" value="1"/>
</dbReference>
<evidence type="ECO:0000256" key="7">
    <source>
        <dbReference type="ARBA" id="ARBA00023244"/>
    </source>
</evidence>
<evidence type="ECO:0000256" key="9">
    <source>
        <dbReference type="SAM" id="SignalP"/>
    </source>
</evidence>
<dbReference type="UniPathway" id="UPA00251">
    <property type="reaction ID" value="UER00322"/>
</dbReference>
<evidence type="ECO:0000313" key="10">
    <source>
        <dbReference type="EMBL" id="CAD9778611.1"/>
    </source>
</evidence>
<evidence type="ECO:0000256" key="8">
    <source>
        <dbReference type="SAM" id="MobiDB-lite"/>
    </source>
</evidence>
<sequence length="426" mass="48033">MLLRPLLGLTFAAACAILLLSHPSAHAEHTGAAAKPFTALRMRRSMMLPNHNMGHHIHKLSPPTSSSSSSSSSSSWLSLSPSLRGGVTVNSAVVDPVETTEDLMQTMLRPEDKDGLRQRFAANIRRAQLEICRAIEELDGGAKFKEDAWDREGGGGGRTRVLAKGNVFEKAGVALSVVYGQMPLKAISVATEDPEIIARAKELAGSTETLPFFVASISSVMHPRNPFAPTMHFNYRFFDFDNSDDNGLWWFGGGTDLTPSYLNEDDIKHFHGSYKDVCDKHDPTYYEKYKKWADRYFQIKHRGETRGVGGIFFDDKNDKDPEEIFKFSKDCLDNVVKAYVPIVAKHKDDDFTQKQKDWQQMRRGRYVEFNLVYDRGTTFGLRTGGRVESILMSLPETARWEYNHQVEEGSPEAEILDVFKNPRDWV</sequence>
<gene>
    <name evidence="10" type="ORF">LSP00402_LOCUS22627</name>
</gene>
<comment type="pathway">
    <text evidence="1">Porphyrin-containing compound metabolism; protoporphyrin-IX biosynthesis; protoporphyrinogen-IX from coproporphyrinogen-III (O2 route): step 1/1.</text>
</comment>
<evidence type="ECO:0000256" key="3">
    <source>
        <dbReference type="ARBA" id="ARBA00011738"/>
    </source>
</evidence>
<dbReference type="GO" id="GO:0004109">
    <property type="term" value="F:coproporphyrinogen oxidase activity"/>
    <property type="evidence" value="ECO:0007669"/>
    <property type="project" value="UniProtKB-EC"/>
</dbReference>
<evidence type="ECO:0000256" key="6">
    <source>
        <dbReference type="ARBA" id="ARBA00023133"/>
    </source>
</evidence>
<evidence type="ECO:0000256" key="2">
    <source>
        <dbReference type="ARBA" id="ARBA00010644"/>
    </source>
</evidence>
<dbReference type="InterPro" id="IPR036406">
    <property type="entry name" value="Coprogen_oxidase_aer_sf"/>
</dbReference>
<evidence type="ECO:0000256" key="1">
    <source>
        <dbReference type="ARBA" id="ARBA00005168"/>
    </source>
</evidence>
<comment type="similarity">
    <text evidence="2">Belongs to the aerobic coproporphyrinogen-III oxidase family.</text>
</comment>
<comment type="subunit">
    <text evidence="3">Homodimer.</text>
</comment>
<dbReference type="InterPro" id="IPR001260">
    <property type="entry name" value="Coprogen_oxidase_aer"/>
</dbReference>
<dbReference type="Pfam" id="PF01218">
    <property type="entry name" value="Coprogen_oxidas"/>
    <property type="match status" value="1"/>
</dbReference>
<dbReference type="GO" id="GO:0005737">
    <property type="term" value="C:cytoplasm"/>
    <property type="evidence" value="ECO:0007669"/>
    <property type="project" value="TreeGrafter"/>
</dbReference>
<keyword evidence="7" id="KW-0627">Porphyrin biosynthesis</keyword>
<proteinExistence type="inferred from homology"/>
<keyword evidence="9" id="KW-0732">Signal</keyword>
<evidence type="ECO:0000256" key="4">
    <source>
        <dbReference type="ARBA" id="ARBA00012869"/>
    </source>
</evidence>